<reference evidence="3 4" key="1">
    <citation type="submission" date="2020-04" db="EMBL/GenBank/DDBJ databases">
        <title>Novel species.</title>
        <authorList>
            <person name="Teo W.F.A."/>
            <person name="Lipun K."/>
            <person name="Srisuk N."/>
            <person name="Duangmal K."/>
        </authorList>
    </citation>
    <scope>NUCLEOTIDE SEQUENCE [LARGE SCALE GENOMIC DNA]</scope>
    <source>
        <strain evidence="3 4">K13G38</strain>
    </source>
</reference>
<feature type="region of interest" description="Disordered" evidence="1">
    <location>
        <begin position="122"/>
        <end position="148"/>
    </location>
</feature>
<dbReference type="InterPro" id="IPR047958">
    <property type="entry name" value="B-4DMT-like"/>
</dbReference>
<organism evidence="3 4">
    <name type="scientific">Amycolatopsis acididurans</name>
    <dbReference type="NCBI Taxonomy" id="2724524"/>
    <lineage>
        <taxon>Bacteria</taxon>
        <taxon>Bacillati</taxon>
        <taxon>Actinomycetota</taxon>
        <taxon>Actinomycetes</taxon>
        <taxon>Pseudonocardiales</taxon>
        <taxon>Pseudonocardiaceae</taxon>
        <taxon>Amycolatopsis</taxon>
    </lineage>
</organism>
<keyword evidence="2" id="KW-0472">Membrane</keyword>
<sequence>MTRALGMALLHAAADTALAKAAVYEPTGLTTPRIIAIALLVGAAALWSAIDGMLRREDLGRTWVIASLIAGPLSGVLYVIGRSVFVDSSGTGELGTALTGGAAFTALLILVPAGLGMFVGGKLKPGGHRKRPSAPSPRPRGRSATPRA</sequence>
<evidence type="ECO:0000256" key="1">
    <source>
        <dbReference type="SAM" id="MobiDB-lite"/>
    </source>
</evidence>
<keyword evidence="2" id="KW-1133">Transmembrane helix</keyword>
<evidence type="ECO:0000313" key="3">
    <source>
        <dbReference type="EMBL" id="NKQ53689.1"/>
    </source>
</evidence>
<dbReference type="NCBIfam" id="NF037996">
    <property type="entry name" value="B-4DMT"/>
    <property type="match status" value="1"/>
</dbReference>
<comment type="caution">
    <text evidence="3">The sequence shown here is derived from an EMBL/GenBank/DDBJ whole genome shotgun (WGS) entry which is preliminary data.</text>
</comment>
<keyword evidence="4" id="KW-1185">Reference proteome</keyword>
<accession>A0ABX1J209</accession>
<gene>
    <name evidence="3" type="ORF">HFP15_12445</name>
</gene>
<keyword evidence="2" id="KW-0812">Transmembrane</keyword>
<evidence type="ECO:0000256" key="2">
    <source>
        <dbReference type="SAM" id="Phobius"/>
    </source>
</evidence>
<feature type="transmembrane region" description="Helical" evidence="2">
    <location>
        <begin position="31"/>
        <end position="50"/>
    </location>
</feature>
<feature type="transmembrane region" description="Helical" evidence="2">
    <location>
        <begin position="62"/>
        <end position="81"/>
    </location>
</feature>
<name>A0ABX1J209_9PSEU</name>
<dbReference type="Proteomes" id="UP000715441">
    <property type="component" value="Unassembled WGS sequence"/>
</dbReference>
<protein>
    <submittedName>
        <fullName evidence="3">B-4DMT family transporter</fullName>
    </submittedName>
</protein>
<proteinExistence type="predicted"/>
<dbReference type="EMBL" id="JAAXLS010000006">
    <property type="protein sequence ID" value="NKQ53689.1"/>
    <property type="molecule type" value="Genomic_DNA"/>
</dbReference>
<evidence type="ECO:0000313" key="4">
    <source>
        <dbReference type="Proteomes" id="UP000715441"/>
    </source>
</evidence>
<feature type="transmembrane region" description="Helical" evidence="2">
    <location>
        <begin position="101"/>
        <end position="121"/>
    </location>
</feature>